<dbReference type="Gene3D" id="3.40.630.30">
    <property type="match status" value="1"/>
</dbReference>
<sequence length="209" mass="24838">MSVSYYHDKLQEIKNLKNKDYLSMNYQGHNIVLKLIDESSETISLITKWRKLYRNNFGSDFDIDENKTKKWIKNEVLLNADKIVFMIYVNKQKIGIISTSDFDKQTNSAILDTMMKDPEFELPGLMTTIEKIYLKWMFDELKLSKIRGFLLSDNEKMMKIHTKCGWKLIEIAPIEQVKTEEGTKWKIITSKKSEQQIERYYNLIELTRN</sequence>
<dbReference type="EMBL" id="UINC01033476">
    <property type="protein sequence ID" value="SVB22824.1"/>
    <property type="molecule type" value="Genomic_DNA"/>
</dbReference>
<organism evidence="2">
    <name type="scientific">marine metagenome</name>
    <dbReference type="NCBI Taxonomy" id="408172"/>
    <lineage>
        <taxon>unclassified sequences</taxon>
        <taxon>metagenomes</taxon>
        <taxon>ecological metagenomes</taxon>
    </lineage>
</organism>
<evidence type="ECO:0000259" key="1">
    <source>
        <dbReference type="Pfam" id="PF13302"/>
    </source>
</evidence>
<accession>A0A382CA92</accession>
<dbReference type="SUPFAM" id="SSF55729">
    <property type="entry name" value="Acyl-CoA N-acyltransferases (Nat)"/>
    <property type="match status" value="1"/>
</dbReference>
<feature type="non-terminal residue" evidence="2">
    <location>
        <position position="209"/>
    </location>
</feature>
<gene>
    <name evidence="2" type="ORF">METZ01_LOCUS175678</name>
</gene>
<name>A0A382CA92_9ZZZZ</name>
<feature type="domain" description="N-acetyltransferase" evidence="1">
    <location>
        <begin position="60"/>
        <end position="166"/>
    </location>
</feature>
<dbReference type="InterPro" id="IPR016181">
    <property type="entry name" value="Acyl_CoA_acyltransferase"/>
</dbReference>
<feature type="non-terminal residue" evidence="2">
    <location>
        <position position="1"/>
    </location>
</feature>
<evidence type="ECO:0000313" key="2">
    <source>
        <dbReference type="EMBL" id="SVB22824.1"/>
    </source>
</evidence>
<proteinExistence type="predicted"/>
<dbReference type="Pfam" id="PF13302">
    <property type="entry name" value="Acetyltransf_3"/>
    <property type="match status" value="1"/>
</dbReference>
<dbReference type="InterPro" id="IPR000182">
    <property type="entry name" value="GNAT_dom"/>
</dbReference>
<reference evidence="2" key="1">
    <citation type="submission" date="2018-05" db="EMBL/GenBank/DDBJ databases">
        <authorList>
            <person name="Lanie J.A."/>
            <person name="Ng W.-L."/>
            <person name="Kazmierczak K.M."/>
            <person name="Andrzejewski T.M."/>
            <person name="Davidsen T.M."/>
            <person name="Wayne K.J."/>
            <person name="Tettelin H."/>
            <person name="Glass J.I."/>
            <person name="Rusch D."/>
            <person name="Podicherti R."/>
            <person name="Tsui H.-C.T."/>
            <person name="Winkler M.E."/>
        </authorList>
    </citation>
    <scope>NUCLEOTIDE SEQUENCE</scope>
</reference>
<protein>
    <recommendedName>
        <fullName evidence="1">N-acetyltransferase domain-containing protein</fullName>
    </recommendedName>
</protein>
<dbReference type="AlphaFoldDB" id="A0A382CA92"/>
<dbReference type="GO" id="GO:0016747">
    <property type="term" value="F:acyltransferase activity, transferring groups other than amino-acyl groups"/>
    <property type="evidence" value="ECO:0007669"/>
    <property type="project" value="InterPro"/>
</dbReference>